<feature type="compositionally biased region" description="Low complexity" evidence="1">
    <location>
        <begin position="221"/>
        <end position="235"/>
    </location>
</feature>
<evidence type="ECO:0000313" key="5">
    <source>
        <dbReference type="Proteomes" id="UP000681425"/>
    </source>
</evidence>
<dbReference type="PANTHER" id="PTHR45011:SF1">
    <property type="entry name" value="DAP3-BINDING CELL DEATH ENHANCER 1"/>
    <property type="match status" value="1"/>
</dbReference>
<dbReference type="InterPro" id="IPR006597">
    <property type="entry name" value="Sel1-like"/>
</dbReference>
<dbReference type="InterPro" id="IPR036680">
    <property type="entry name" value="SPOR-like_sf"/>
</dbReference>
<dbReference type="InterPro" id="IPR007730">
    <property type="entry name" value="SPOR-like_dom"/>
</dbReference>
<dbReference type="Pfam" id="PF05036">
    <property type="entry name" value="SPOR"/>
    <property type="match status" value="1"/>
</dbReference>
<dbReference type="PANTHER" id="PTHR45011">
    <property type="entry name" value="DAP3-BINDING CELL DEATH ENHANCER 1"/>
    <property type="match status" value="1"/>
</dbReference>
<organism evidence="4 5">
    <name type="scientific">Sphingobium phenoxybenzoativorans</name>
    <dbReference type="NCBI Taxonomy" id="1592790"/>
    <lineage>
        <taxon>Bacteria</taxon>
        <taxon>Pseudomonadati</taxon>
        <taxon>Pseudomonadota</taxon>
        <taxon>Alphaproteobacteria</taxon>
        <taxon>Sphingomonadales</taxon>
        <taxon>Sphingomonadaceae</taxon>
        <taxon>Sphingobium</taxon>
    </lineage>
</organism>
<proteinExistence type="predicted"/>
<accession>A0A975KAD9</accession>
<name>A0A975KAD9_9SPHN</name>
<feature type="compositionally biased region" description="Low complexity" evidence="1">
    <location>
        <begin position="251"/>
        <end position="261"/>
    </location>
</feature>
<gene>
    <name evidence="4" type="ORF">KFK14_08545</name>
</gene>
<sequence>MKAFVTGAALVAALGLAAPGLADVKAGYDAWGQGDYAKAVKEWQPLAEAGDPDAQYNMGQAYRAGQGVDKDEATAVEWFRKAAEQGLPKAEDTYGRSLFQAGKRAEAMPWIQKSAARGEPRAQYILGTALFNGEFVSKDWVRAYALMTRASAAGLQPASNSLSQMNSYIPVEQRQKGLAMAAELEKSDKAAALAAAEVDNKATKATGKATVVKPTAKPKPVEVAQAEAPAKVAAPSPEPKAAPKPAPAKPAPKAGVPAPQPGGAWRVQMGAFSEDGRAQALWKSLSAKVGGLSGYQSFYVKGGPVTRLQAGPLASSADAEKLCRAIKAAGTDCIPKKM</sequence>
<dbReference type="KEGG" id="spph:KFK14_08545"/>
<protein>
    <submittedName>
        <fullName evidence="4">SEL1-like repeat protein</fullName>
    </submittedName>
</protein>
<feature type="chain" id="PRO_5037861770" evidence="2">
    <location>
        <begin position="23"/>
        <end position="338"/>
    </location>
</feature>
<dbReference type="SUPFAM" id="SSF81901">
    <property type="entry name" value="HCP-like"/>
    <property type="match status" value="1"/>
</dbReference>
<dbReference type="EMBL" id="CP073910">
    <property type="protein sequence ID" value="QUT07427.1"/>
    <property type="molecule type" value="Genomic_DNA"/>
</dbReference>
<dbReference type="PROSITE" id="PS51724">
    <property type="entry name" value="SPOR"/>
    <property type="match status" value="1"/>
</dbReference>
<evidence type="ECO:0000313" key="4">
    <source>
        <dbReference type="EMBL" id="QUT07427.1"/>
    </source>
</evidence>
<evidence type="ECO:0000256" key="2">
    <source>
        <dbReference type="SAM" id="SignalP"/>
    </source>
</evidence>
<keyword evidence="5" id="KW-1185">Reference proteome</keyword>
<dbReference type="Pfam" id="PF08238">
    <property type="entry name" value="Sel1"/>
    <property type="match status" value="2"/>
</dbReference>
<dbReference type="Gene3D" id="1.25.40.10">
    <property type="entry name" value="Tetratricopeptide repeat domain"/>
    <property type="match status" value="1"/>
</dbReference>
<dbReference type="SUPFAM" id="SSF110997">
    <property type="entry name" value="Sporulation related repeat"/>
    <property type="match status" value="1"/>
</dbReference>
<feature type="signal peptide" evidence="2">
    <location>
        <begin position="1"/>
        <end position="22"/>
    </location>
</feature>
<dbReference type="InterPro" id="IPR011990">
    <property type="entry name" value="TPR-like_helical_dom_sf"/>
</dbReference>
<dbReference type="Proteomes" id="UP000681425">
    <property type="component" value="Chromosome"/>
</dbReference>
<feature type="domain" description="SPOR" evidence="3">
    <location>
        <begin position="259"/>
        <end position="338"/>
    </location>
</feature>
<keyword evidence="2" id="KW-0732">Signal</keyword>
<dbReference type="Gene3D" id="3.30.70.1070">
    <property type="entry name" value="Sporulation related repeat"/>
    <property type="match status" value="1"/>
</dbReference>
<dbReference type="SMART" id="SM00671">
    <property type="entry name" value="SEL1"/>
    <property type="match status" value="2"/>
</dbReference>
<reference evidence="4" key="1">
    <citation type="submission" date="2021-04" db="EMBL/GenBank/DDBJ databases">
        <title>Isolation of p-tert-butylphenol degrading bacteria Sphingobium phenoxybenzoativorans Tas13 from active sludge.</title>
        <authorList>
            <person name="Li Y."/>
        </authorList>
    </citation>
    <scope>NUCLEOTIDE SEQUENCE</scope>
    <source>
        <strain evidence="4">Tas13</strain>
    </source>
</reference>
<dbReference type="InterPro" id="IPR052748">
    <property type="entry name" value="ISR_Activator"/>
</dbReference>
<evidence type="ECO:0000256" key="1">
    <source>
        <dbReference type="SAM" id="MobiDB-lite"/>
    </source>
</evidence>
<dbReference type="AlphaFoldDB" id="A0A975KAD9"/>
<feature type="compositionally biased region" description="Pro residues" evidence="1">
    <location>
        <begin position="236"/>
        <end position="250"/>
    </location>
</feature>
<feature type="region of interest" description="Disordered" evidence="1">
    <location>
        <begin position="216"/>
        <end position="261"/>
    </location>
</feature>
<evidence type="ECO:0000259" key="3">
    <source>
        <dbReference type="PROSITE" id="PS51724"/>
    </source>
</evidence>
<dbReference type="GO" id="GO:0042834">
    <property type="term" value="F:peptidoglycan binding"/>
    <property type="evidence" value="ECO:0007669"/>
    <property type="project" value="InterPro"/>
</dbReference>